<comment type="caution">
    <text evidence="2">The sequence shown here is derived from an EMBL/GenBank/DDBJ whole genome shotgun (WGS) entry which is preliminary data.</text>
</comment>
<name>A0A9D1F5L1_9FIRM</name>
<feature type="transmembrane region" description="Helical" evidence="1">
    <location>
        <begin position="67"/>
        <end position="85"/>
    </location>
</feature>
<dbReference type="EMBL" id="DVIT01000040">
    <property type="protein sequence ID" value="HIS48003.1"/>
    <property type="molecule type" value="Genomic_DNA"/>
</dbReference>
<feature type="transmembrane region" description="Helical" evidence="1">
    <location>
        <begin position="123"/>
        <end position="149"/>
    </location>
</feature>
<feature type="transmembrane region" description="Helical" evidence="1">
    <location>
        <begin position="494"/>
        <end position="514"/>
    </location>
</feature>
<reference evidence="2" key="2">
    <citation type="journal article" date="2021" name="PeerJ">
        <title>Extensive microbial diversity within the chicken gut microbiome revealed by metagenomics and culture.</title>
        <authorList>
            <person name="Gilroy R."/>
            <person name="Ravi A."/>
            <person name="Getino M."/>
            <person name="Pursley I."/>
            <person name="Horton D.L."/>
            <person name="Alikhan N.F."/>
            <person name="Baker D."/>
            <person name="Gharbi K."/>
            <person name="Hall N."/>
            <person name="Watson M."/>
            <person name="Adriaenssens E.M."/>
            <person name="Foster-Nyarko E."/>
            <person name="Jarju S."/>
            <person name="Secka A."/>
            <person name="Antonio M."/>
            <person name="Oren A."/>
            <person name="Chaudhuri R.R."/>
            <person name="La Ragione R."/>
            <person name="Hildebrand F."/>
            <person name="Pallen M.J."/>
        </authorList>
    </citation>
    <scope>NUCLEOTIDE SEQUENCE</scope>
    <source>
        <strain evidence="2">CHK178-757</strain>
    </source>
</reference>
<feature type="transmembrane region" description="Helical" evidence="1">
    <location>
        <begin position="155"/>
        <end position="178"/>
    </location>
</feature>
<evidence type="ECO:0000256" key="1">
    <source>
        <dbReference type="SAM" id="Phobius"/>
    </source>
</evidence>
<feature type="transmembrane region" description="Helical" evidence="1">
    <location>
        <begin position="310"/>
        <end position="332"/>
    </location>
</feature>
<keyword evidence="1" id="KW-0812">Transmembrane</keyword>
<organism evidence="2 3">
    <name type="scientific">Candidatus Scybalocola faecigallinarum</name>
    <dbReference type="NCBI Taxonomy" id="2840941"/>
    <lineage>
        <taxon>Bacteria</taxon>
        <taxon>Bacillati</taxon>
        <taxon>Bacillota</taxon>
        <taxon>Clostridia</taxon>
        <taxon>Lachnospirales</taxon>
        <taxon>Lachnospiraceae</taxon>
        <taxon>Lachnospiraceae incertae sedis</taxon>
        <taxon>Candidatus Scybalocola (ex Gilroy et al. 2021)</taxon>
    </lineage>
</organism>
<feature type="transmembrane region" description="Helical" evidence="1">
    <location>
        <begin position="395"/>
        <end position="419"/>
    </location>
</feature>
<feature type="transmembrane region" description="Helical" evidence="1">
    <location>
        <begin position="185"/>
        <end position="203"/>
    </location>
</feature>
<feature type="transmembrane region" description="Helical" evidence="1">
    <location>
        <begin position="468"/>
        <end position="488"/>
    </location>
</feature>
<evidence type="ECO:0000313" key="2">
    <source>
        <dbReference type="EMBL" id="HIS48003.1"/>
    </source>
</evidence>
<dbReference type="AlphaFoldDB" id="A0A9D1F5L1"/>
<feature type="transmembrane region" description="Helical" evidence="1">
    <location>
        <begin position="425"/>
        <end position="447"/>
    </location>
</feature>
<reference evidence="2" key="1">
    <citation type="submission" date="2020-10" db="EMBL/GenBank/DDBJ databases">
        <authorList>
            <person name="Gilroy R."/>
        </authorList>
    </citation>
    <scope>NUCLEOTIDE SEQUENCE</scope>
    <source>
        <strain evidence="2">CHK178-757</strain>
    </source>
</reference>
<feature type="transmembrane region" description="Helical" evidence="1">
    <location>
        <begin position="352"/>
        <end position="374"/>
    </location>
</feature>
<gene>
    <name evidence="2" type="ORF">IAB46_10730</name>
</gene>
<dbReference type="Proteomes" id="UP000823927">
    <property type="component" value="Unassembled WGS sequence"/>
</dbReference>
<feature type="transmembrane region" description="Helical" evidence="1">
    <location>
        <begin position="242"/>
        <end position="265"/>
    </location>
</feature>
<feature type="transmembrane region" description="Helical" evidence="1">
    <location>
        <begin position="33"/>
        <end position="61"/>
    </location>
</feature>
<sequence>MIKKCLTLMKVQLGGIIFSGQFGTKQGQKATKIASMAIVMGLVGLVFVFYSALITFAYVIMGMEDSVMPLMMTAASLMILFTTMAKASNFIFSTKDNDLLMSLPVTNWAVIVSRFASLYLYEAVITAIIMVPALVVYCVMCGPQLLFIFEVVLSLLFVPLIPLAIATLIGIVISFIAARFKYKNLVIMVLGTAAFLGIMYFSFTMPSMDEEALMEINDLLMGAITRLYPPAALYFSGLNGSAAAYLGYLILSVAVAGVIIALIAWRFNRLIAALSAHKVKGNFKMTRLKTGSAFSALLAREFKRYFSSTVYVLNTALIYVLLIAAGIAVFFIDDIEAVLNLPGANTMIGALAPIVIAFFAGITSTTSAALSLEGKNLWLIASFPVRSITVFNAKIALNLILGVPCVLITAILFAIRFQLGAADTAFTIVIPLLYTLLAAVGGLFLNIHFPNFSWTNEAAVVKQGAAPMIAVFGGMILVFVPGGFLMLSGIAAPVIYGITAAILIVLTVLCYVKIARTNLLRFMD</sequence>
<keyword evidence="1" id="KW-0472">Membrane</keyword>
<keyword evidence="1" id="KW-1133">Transmembrane helix</keyword>
<evidence type="ECO:0000313" key="3">
    <source>
        <dbReference type="Proteomes" id="UP000823927"/>
    </source>
</evidence>
<proteinExistence type="predicted"/>
<protein>
    <submittedName>
        <fullName evidence="2">Uncharacterized protein</fullName>
    </submittedName>
</protein>
<accession>A0A9D1F5L1</accession>